<dbReference type="EMBL" id="CP000155">
    <property type="protein sequence ID" value="ABC28585.1"/>
    <property type="molecule type" value="Genomic_DNA"/>
</dbReference>
<dbReference type="InterPro" id="IPR041483">
    <property type="entry name" value="TetR_C_34"/>
</dbReference>
<dbReference type="PANTHER" id="PTHR30328">
    <property type="entry name" value="TRANSCRIPTIONAL REPRESSOR"/>
    <property type="match status" value="1"/>
</dbReference>
<dbReference type="InterPro" id="IPR050109">
    <property type="entry name" value="HTH-type_TetR-like_transc_reg"/>
</dbReference>
<proteinExistence type="predicted"/>
<evidence type="ECO:0000259" key="3">
    <source>
        <dbReference type="PROSITE" id="PS50977"/>
    </source>
</evidence>
<dbReference type="Pfam" id="PF17929">
    <property type="entry name" value="TetR_C_34"/>
    <property type="match status" value="1"/>
</dbReference>
<dbReference type="OrthoDB" id="9798857at2"/>
<evidence type="ECO:0000256" key="2">
    <source>
        <dbReference type="PROSITE-ProRule" id="PRU00335"/>
    </source>
</evidence>
<protein>
    <submittedName>
        <fullName evidence="4">Transcriptional regulator</fullName>
    </submittedName>
</protein>
<dbReference type="InterPro" id="IPR009057">
    <property type="entry name" value="Homeodomain-like_sf"/>
</dbReference>
<organism evidence="4 5">
    <name type="scientific">Hahella chejuensis (strain KCTC 2396)</name>
    <dbReference type="NCBI Taxonomy" id="349521"/>
    <lineage>
        <taxon>Bacteria</taxon>
        <taxon>Pseudomonadati</taxon>
        <taxon>Pseudomonadota</taxon>
        <taxon>Gammaproteobacteria</taxon>
        <taxon>Oceanospirillales</taxon>
        <taxon>Hahellaceae</taxon>
        <taxon>Hahella</taxon>
    </lineage>
</organism>
<dbReference type="eggNOG" id="COG1309">
    <property type="taxonomic scope" value="Bacteria"/>
</dbReference>
<keyword evidence="1 2" id="KW-0238">DNA-binding</keyword>
<dbReference type="PRINTS" id="PR00455">
    <property type="entry name" value="HTHTETR"/>
</dbReference>
<name>Q2SL89_HAHCH</name>
<feature type="domain" description="HTH tetR-type" evidence="3">
    <location>
        <begin position="17"/>
        <end position="77"/>
    </location>
</feature>
<sequence length="222" mass="25181">MKHPTRRSRAIDEQEKAARRHSILEAARALYLLQPTQLPSVINIAQQAGLAKGTVYLYFKTKEEIFLDLLGGLYQQLLQELAEVAEDKEKSNEDLIGGLINQTTRFVQEHPHFMPLASMTSSILERNVEAERVADFKAELMGRIQILAVGLRRHLPQLTETQCLNLLLHTNALLLGLWQMQSVPTQVKEVLMQRNLDALVPAFEPALRESMNLLWRGVLQPA</sequence>
<dbReference type="InterPro" id="IPR001647">
    <property type="entry name" value="HTH_TetR"/>
</dbReference>
<dbReference type="SUPFAM" id="SSF46689">
    <property type="entry name" value="Homeodomain-like"/>
    <property type="match status" value="1"/>
</dbReference>
<dbReference type="Gene3D" id="1.10.357.10">
    <property type="entry name" value="Tetracycline Repressor, domain 2"/>
    <property type="match status" value="1"/>
</dbReference>
<dbReference type="PROSITE" id="PS50977">
    <property type="entry name" value="HTH_TETR_2"/>
    <property type="match status" value="1"/>
</dbReference>
<gene>
    <name evidence="4" type="ordered locus">HCH_01739</name>
</gene>
<dbReference type="PANTHER" id="PTHR30328:SF54">
    <property type="entry name" value="HTH-TYPE TRANSCRIPTIONAL REPRESSOR SCO4008"/>
    <property type="match status" value="1"/>
</dbReference>
<dbReference type="HOGENOM" id="CLU_092792_0_0_6"/>
<evidence type="ECO:0000256" key="1">
    <source>
        <dbReference type="ARBA" id="ARBA00023125"/>
    </source>
</evidence>
<keyword evidence="5" id="KW-1185">Reference proteome</keyword>
<evidence type="ECO:0000313" key="5">
    <source>
        <dbReference type="Proteomes" id="UP000000238"/>
    </source>
</evidence>
<dbReference type="AlphaFoldDB" id="Q2SL89"/>
<evidence type="ECO:0000313" key="4">
    <source>
        <dbReference type="EMBL" id="ABC28585.1"/>
    </source>
</evidence>
<dbReference type="STRING" id="349521.HCH_01739"/>
<accession>Q2SL89</accession>
<dbReference type="KEGG" id="hch:HCH_01739"/>
<dbReference type="Pfam" id="PF00440">
    <property type="entry name" value="TetR_N"/>
    <property type="match status" value="1"/>
</dbReference>
<feature type="DNA-binding region" description="H-T-H motif" evidence="2">
    <location>
        <begin position="40"/>
        <end position="59"/>
    </location>
</feature>
<dbReference type="GO" id="GO:0003677">
    <property type="term" value="F:DNA binding"/>
    <property type="evidence" value="ECO:0007669"/>
    <property type="project" value="UniProtKB-UniRule"/>
</dbReference>
<dbReference type="Proteomes" id="UP000000238">
    <property type="component" value="Chromosome"/>
</dbReference>
<reference evidence="4 5" key="1">
    <citation type="journal article" date="2005" name="Nucleic Acids Res.">
        <title>Genomic blueprint of Hahella chejuensis, a marine microbe producing an algicidal agent.</title>
        <authorList>
            <person name="Jeong H."/>
            <person name="Yim J.H."/>
            <person name="Lee C."/>
            <person name="Choi S.-H."/>
            <person name="Park Y.K."/>
            <person name="Yoon S.H."/>
            <person name="Hur C.-G."/>
            <person name="Kang H.-Y."/>
            <person name="Kim D."/>
            <person name="Lee H.H."/>
            <person name="Park K.H."/>
            <person name="Park S.-H."/>
            <person name="Park H.-S."/>
            <person name="Lee H.K."/>
            <person name="Oh T.K."/>
            <person name="Kim J.F."/>
        </authorList>
    </citation>
    <scope>NUCLEOTIDE SEQUENCE [LARGE SCALE GENOMIC DNA]</scope>
    <source>
        <strain evidence="4 5">KCTC 2396</strain>
    </source>
</reference>
<dbReference type="RefSeq" id="WP_011395657.1">
    <property type="nucleotide sequence ID" value="NC_007645.1"/>
</dbReference>